<keyword evidence="3" id="KW-1185">Reference proteome</keyword>
<evidence type="ECO:0000256" key="1">
    <source>
        <dbReference type="SAM" id="MobiDB-lite"/>
    </source>
</evidence>
<dbReference type="Proteomes" id="UP000234585">
    <property type="component" value="Unassembled WGS sequence"/>
</dbReference>
<protein>
    <submittedName>
        <fullName evidence="2">Uncharacterized protein</fullName>
    </submittedName>
</protein>
<name>A0A2I2F5R2_ASPCN</name>
<dbReference type="GeneID" id="36524955"/>
<feature type="region of interest" description="Disordered" evidence="1">
    <location>
        <begin position="72"/>
        <end position="109"/>
    </location>
</feature>
<proteinExistence type="predicted"/>
<dbReference type="AlphaFoldDB" id="A0A2I2F5R2"/>
<evidence type="ECO:0000313" key="2">
    <source>
        <dbReference type="EMBL" id="PLB35898.1"/>
    </source>
</evidence>
<dbReference type="EMBL" id="KZ559157">
    <property type="protein sequence ID" value="PLB35898.1"/>
    <property type="molecule type" value="Genomic_DNA"/>
</dbReference>
<dbReference type="OrthoDB" id="4463410at2759"/>
<organism evidence="2 3">
    <name type="scientific">Aspergillus candidus</name>
    <dbReference type="NCBI Taxonomy" id="41067"/>
    <lineage>
        <taxon>Eukaryota</taxon>
        <taxon>Fungi</taxon>
        <taxon>Dikarya</taxon>
        <taxon>Ascomycota</taxon>
        <taxon>Pezizomycotina</taxon>
        <taxon>Eurotiomycetes</taxon>
        <taxon>Eurotiomycetidae</taxon>
        <taxon>Eurotiales</taxon>
        <taxon>Aspergillaceae</taxon>
        <taxon>Aspergillus</taxon>
        <taxon>Aspergillus subgen. Circumdati</taxon>
    </lineage>
</organism>
<evidence type="ECO:0000313" key="3">
    <source>
        <dbReference type="Proteomes" id="UP000234585"/>
    </source>
</evidence>
<accession>A0A2I2F5R2</accession>
<reference evidence="2 3" key="1">
    <citation type="submission" date="2017-12" db="EMBL/GenBank/DDBJ databases">
        <authorList>
            <consortium name="DOE Joint Genome Institute"/>
            <person name="Haridas S."/>
            <person name="Kjaerbolling I."/>
            <person name="Vesth T.C."/>
            <person name="Frisvad J.C."/>
            <person name="Nybo J.L."/>
            <person name="Theobald S."/>
            <person name="Kuo A."/>
            <person name="Bowyer P."/>
            <person name="Matsuda Y."/>
            <person name="Mondo S."/>
            <person name="Lyhne E.K."/>
            <person name="Kogle M.E."/>
            <person name="Clum A."/>
            <person name="Lipzen A."/>
            <person name="Salamov A."/>
            <person name="Ngan C.Y."/>
            <person name="Daum C."/>
            <person name="Chiniquy J."/>
            <person name="Barry K."/>
            <person name="LaButti K."/>
            <person name="Simmons B.A."/>
            <person name="Magnuson J.K."/>
            <person name="Mortensen U.H."/>
            <person name="Larsen T.O."/>
            <person name="Grigoriev I.V."/>
            <person name="Baker S.E."/>
            <person name="Andersen M.R."/>
            <person name="Nordberg H.P."/>
            <person name="Cantor M.N."/>
            <person name="Hua S.X."/>
        </authorList>
    </citation>
    <scope>NUCLEOTIDE SEQUENCE [LARGE SCALE GENOMIC DNA]</scope>
    <source>
        <strain evidence="2 3">CBS 102.13</strain>
    </source>
</reference>
<gene>
    <name evidence="2" type="ORF">BDW47DRAFT_133253</name>
</gene>
<dbReference type="RefSeq" id="XP_024669910.1">
    <property type="nucleotide sequence ID" value="XM_024817795.1"/>
</dbReference>
<sequence length="325" mass="37600">MSSSSKWEATSFEILTQGHDRVSDQLFANGRMQVPLRINIKAAAQSESGELVPYKLSRDELDRIRLKDYHTNGPLPGAWKESDHKIGDWSDTFPNGRAPEESAPSEDDSQSYILWIQTTESGLKHIQATIPNGQGIWQTTKNSVALNAVNPIKYRISELHNIEYRKTEVAKGSWTGQKHVEVHRGEWTQYNWYFSTTTHQTKHVELHDYSPDNLQFKLGDKKLRNAWRMKAEANSLQIAYVWEYGQRQEVPFGCEYMDNPRTMTVNQAENALCVTLLSFTHPVRNNWPHNFTYKPWFEIFDIYGNSGRFSLRLTDDNAVEFESYS</sequence>